<dbReference type="PANTHER" id="PTHR42770">
    <property type="entry name" value="AMINO ACID TRANSPORTER-RELATED"/>
    <property type="match status" value="1"/>
</dbReference>
<organism evidence="7 8">
    <name type="scientific">Lentzea flaviverrucosa</name>
    <dbReference type="NCBI Taxonomy" id="200379"/>
    <lineage>
        <taxon>Bacteria</taxon>
        <taxon>Bacillati</taxon>
        <taxon>Actinomycetota</taxon>
        <taxon>Actinomycetes</taxon>
        <taxon>Pseudonocardiales</taxon>
        <taxon>Pseudonocardiaceae</taxon>
        <taxon>Lentzea</taxon>
    </lineage>
</organism>
<dbReference type="GO" id="GO:0055085">
    <property type="term" value="P:transmembrane transport"/>
    <property type="evidence" value="ECO:0007669"/>
    <property type="project" value="InterPro"/>
</dbReference>
<evidence type="ECO:0000256" key="3">
    <source>
        <dbReference type="ARBA" id="ARBA00022989"/>
    </source>
</evidence>
<evidence type="ECO:0000256" key="5">
    <source>
        <dbReference type="SAM" id="Phobius"/>
    </source>
</evidence>
<evidence type="ECO:0000313" key="7">
    <source>
        <dbReference type="EMBL" id="SEQ29928.1"/>
    </source>
</evidence>
<dbReference type="Gene3D" id="1.20.1740.10">
    <property type="entry name" value="Amino acid/polyamine transporter I"/>
    <property type="match status" value="1"/>
</dbReference>
<keyword evidence="3 5" id="KW-1133">Transmembrane helix</keyword>
<feature type="transmembrane region" description="Helical" evidence="5">
    <location>
        <begin position="299"/>
        <end position="321"/>
    </location>
</feature>
<protein>
    <submittedName>
        <fullName evidence="7">Amino acid transporter</fullName>
    </submittedName>
</protein>
<dbReference type="AlphaFoldDB" id="A0A1H9EY70"/>
<feature type="transmembrane region" description="Helical" evidence="5">
    <location>
        <begin position="240"/>
        <end position="260"/>
    </location>
</feature>
<feature type="transmembrane region" description="Helical" evidence="5">
    <location>
        <begin position="55"/>
        <end position="73"/>
    </location>
</feature>
<keyword evidence="4 5" id="KW-0472">Membrane</keyword>
<evidence type="ECO:0000313" key="8">
    <source>
        <dbReference type="Proteomes" id="UP000199028"/>
    </source>
</evidence>
<evidence type="ECO:0000256" key="4">
    <source>
        <dbReference type="ARBA" id="ARBA00023136"/>
    </source>
</evidence>
<dbReference type="GO" id="GO:0016020">
    <property type="term" value="C:membrane"/>
    <property type="evidence" value="ECO:0007669"/>
    <property type="project" value="UniProtKB-SubCell"/>
</dbReference>
<feature type="transmembrane region" description="Helical" evidence="5">
    <location>
        <begin position="206"/>
        <end position="228"/>
    </location>
</feature>
<sequence>MPAIGSTAGPGTASAAGRSVNTPYIVMVIMSMATPMTVFTGIIVIGYAATGLTGIPAAFLLSGLLMSLFYAAYTRMAPLIGNPGSFSGYIAHGLGRIAGVGGAFVALLSYGVLLWGLFGFVGTAAGPLAKKWLGVEAPWWVFALLAWAAVAWLGHRRVRDSARVVAVLLVLELGAIVVFSVTNLLHPADGVITTETLLPGTLFTPGMGALLALTVIGFVGIEAVVVFAKECADPGRTVPRAAQITIAATTVLYAGGSWALSVAAGLDGIVDAARQHGTDLVFQLALPHLGENAVDVMKLLLITSVVAAMIGFQGAGSRYLLALGKEHSLPRWLGTTSPRTGAPVAASRVQSAVTLMVIVFYAVLDIDPVQYLFYWAGAAGALGVLMLMTATAWSTVLYFARTARDTPLFWWVVAGAGALGISWMLFQVGSNFSLVLGSEPGSLPARIIPLVLCAAGAIGVTWGTWLRFTRPADYQAIGQGGTHEIAKAGR</sequence>
<feature type="transmembrane region" description="Helical" evidence="5">
    <location>
        <begin position="137"/>
        <end position="154"/>
    </location>
</feature>
<feature type="transmembrane region" description="Helical" evidence="5">
    <location>
        <begin position="446"/>
        <end position="466"/>
    </location>
</feature>
<evidence type="ECO:0000256" key="2">
    <source>
        <dbReference type="ARBA" id="ARBA00022692"/>
    </source>
</evidence>
<keyword evidence="2 5" id="KW-0812">Transmembrane</keyword>
<feature type="transmembrane region" description="Helical" evidence="5">
    <location>
        <begin position="342"/>
        <end position="363"/>
    </location>
</feature>
<feature type="transmembrane region" description="Helical" evidence="5">
    <location>
        <begin position="408"/>
        <end position="426"/>
    </location>
</feature>
<dbReference type="RefSeq" id="WP_090063721.1">
    <property type="nucleotide sequence ID" value="NZ_FOFT01000002.1"/>
</dbReference>
<dbReference type="Pfam" id="PF00324">
    <property type="entry name" value="AA_permease"/>
    <property type="match status" value="1"/>
</dbReference>
<reference evidence="8" key="1">
    <citation type="submission" date="2016-10" db="EMBL/GenBank/DDBJ databases">
        <authorList>
            <person name="Varghese N."/>
            <person name="Submissions S."/>
        </authorList>
    </citation>
    <scope>NUCLEOTIDE SEQUENCE [LARGE SCALE GENOMIC DNA]</scope>
    <source>
        <strain evidence="8">CGMCC 4.578</strain>
    </source>
</reference>
<comment type="subcellular location">
    <subcellularLocation>
        <location evidence="1">Membrane</location>
        <topology evidence="1">Multi-pass membrane protein</topology>
    </subcellularLocation>
</comment>
<feature type="transmembrane region" description="Helical" evidence="5">
    <location>
        <begin position="166"/>
        <end position="186"/>
    </location>
</feature>
<dbReference type="PIRSF" id="PIRSF006060">
    <property type="entry name" value="AA_transporter"/>
    <property type="match status" value="1"/>
</dbReference>
<gene>
    <name evidence="7" type="ORF">SAMN05216195_10288</name>
</gene>
<evidence type="ECO:0000256" key="1">
    <source>
        <dbReference type="ARBA" id="ARBA00004141"/>
    </source>
</evidence>
<name>A0A1H9EY70_9PSEU</name>
<feature type="transmembrane region" description="Helical" evidence="5">
    <location>
        <begin position="24"/>
        <end position="49"/>
    </location>
</feature>
<feature type="transmembrane region" description="Helical" evidence="5">
    <location>
        <begin position="94"/>
        <end position="117"/>
    </location>
</feature>
<dbReference type="EMBL" id="FOFT01000002">
    <property type="protein sequence ID" value="SEQ29928.1"/>
    <property type="molecule type" value="Genomic_DNA"/>
</dbReference>
<keyword evidence="8" id="KW-1185">Reference proteome</keyword>
<dbReference type="PANTHER" id="PTHR42770:SF16">
    <property type="entry name" value="AMINO ACID PERMEASE"/>
    <property type="match status" value="1"/>
</dbReference>
<feature type="transmembrane region" description="Helical" evidence="5">
    <location>
        <begin position="375"/>
        <end position="399"/>
    </location>
</feature>
<dbReference type="InterPro" id="IPR004841">
    <property type="entry name" value="AA-permease/SLC12A_dom"/>
</dbReference>
<dbReference type="InterPro" id="IPR050367">
    <property type="entry name" value="APC_superfamily"/>
</dbReference>
<evidence type="ECO:0000259" key="6">
    <source>
        <dbReference type="Pfam" id="PF00324"/>
    </source>
</evidence>
<proteinExistence type="predicted"/>
<dbReference type="OrthoDB" id="137613at2"/>
<dbReference type="Proteomes" id="UP000199028">
    <property type="component" value="Unassembled WGS sequence"/>
</dbReference>
<feature type="domain" description="Amino acid permease/ SLC12A" evidence="6">
    <location>
        <begin position="25"/>
        <end position="392"/>
    </location>
</feature>
<accession>A0A1H9EY70</accession>